<dbReference type="AlphaFoldDB" id="A0A8H7ASP9"/>
<reference evidence="1" key="1">
    <citation type="submission" date="2020-02" db="EMBL/GenBank/DDBJ databases">
        <authorList>
            <person name="Palmer J.M."/>
        </authorList>
    </citation>
    <scope>NUCLEOTIDE SEQUENCE</scope>
    <source>
        <strain evidence="1">EPUS1.4</strain>
        <tissue evidence="1">Thallus</tissue>
    </source>
</reference>
<proteinExistence type="predicted"/>
<dbReference type="EMBL" id="JAACFV010000012">
    <property type="protein sequence ID" value="KAF7512461.1"/>
    <property type="molecule type" value="Genomic_DNA"/>
</dbReference>
<protein>
    <submittedName>
        <fullName evidence="1">Uncharacterized protein</fullName>
    </submittedName>
</protein>
<name>A0A8H7ASP9_9EURO</name>
<evidence type="ECO:0000313" key="2">
    <source>
        <dbReference type="Proteomes" id="UP000606974"/>
    </source>
</evidence>
<dbReference type="Proteomes" id="UP000606974">
    <property type="component" value="Unassembled WGS sequence"/>
</dbReference>
<evidence type="ECO:0000313" key="1">
    <source>
        <dbReference type="EMBL" id="KAF7512461.1"/>
    </source>
</evidence>
<comment type="caution">
    <text evidence="1">The sequence shown here is derived from an EMBL/GenBank/DDBJ whole genome shotgun (WGS) entry which is preliminary data.</text>
</comment>
<sequence length="83" mass="9226">MHEITGCILVGLADLVSSRIHRYRASPASLILWYHLYHGTNSTVVSAVAAQRYRPLFKKADWEFTLGFCGGKDTTYLGGGYES</sequence>
<keyword evidence="2" id="KW-1185">Reference proteome</keyword>
<organism evidence="1 2">
    <name type="scientific">Endocarpon pusillum</name>
    <dbReference type="NCBI Taxonomy" id="364733"/>
    <lineage>
        <taxon>Eukaryota</taxon>
        <taxon>Fungi</taxon>
        <taxon>Dikarya</taxon>
        <taxon>Ascomycota</taxon>
        <taxon>Pezizomycotina</taxon>
        <taxon>Eurotiomycetes</taxon>
        <taxon>Chaetothyriomycetidae</taxon>
        <taxon>Verrucariales</taxon>
        <taxon>Verrucariaceae</taxon>
        <taxon>Endocarpon</taxon>
    </lineage>
</organism>
<accession>A0A8H7ASP9</accession>
<gene>
    <name evidence="1" type="ORF">GJ744_001396</name>
</gene>